<evidence type="ECO:0008006" key="4">
    <source>
        <dbReference type="Google" id="ProtNLM"/>
    </source>
</evidence>
<gene>
    <name evidence="2" type="ORF">FEF34_13285</name>
</gene>
<accession>A0A5R9E6V9</accession>
<name>A0A5R9E6V9_9ACTN</name>
<dbReference type="AlphaFoldDB" id="A0A5R9E6V9"/>
<evidence type="ECO:0000256" key="1">
    <source>
        <dbReference type="SAM" id="MobiDB-lite"/>
    </source>
</evidence>
<reference evidence="2 3" key="1">
    <citation type="submission" date="2019-05" db="EMBL/GenBank/DDBJ databases">
        <title>Streptomyces marianii sp. nov., a novel marine actinomycete from southern coast of India.</title>
        <authorList>
            <person name="Iniyan A.M."/>
            <person name="Wink J."/>
            <person name="Ramprasad E."/>
            <person name="Ramana C.V."/>
            <person name="Bunk B."/>
            <person name="Sproer C."/>
            <person name="Joseph F.-J.R.S."/>
            <person name="Vincent S.G.P."/>
        </authorList>
    </citation>
    <scope>NUCLEOTIDE SEQUENCE [LARGE SCALE GENOMIC DNA]</scope>
    <source>
        <strain evidence="2 3">ICN19</strain>
    </source>
</reference>
<sequence length="183" mass="20084">MAALFLAGCADENPEYDYAIPGKICGVSVAPSNVKPLLPPGKSVREDSSESLSRPGESRSCGVIVDRRPDLAVSISRQRGELDIAERAGDKYTNLKRIPSLGEGVTSAAVGNDGAAAWMECTPKPRQRQYEFPETKEGKYGYLALEIHAGNGIKEPGNMEEWRAHIERFLRGYVPELTKIWCM</sequence>
<organism evidence="2 3">
    <name type="scientific">Streptomyces marianii</name>
    <dbReference type="NCBI Taxonomy" id="1817406"/>
    <lineage>
        <taxon>Bacteria</taxon>
        <taxon>Bacillati</taxon>
        <taxon>Actinomycetota</taxon>
        <taxon>Actinomycetes</taxon>
        <taxon>Kitasatosporales</taxon>
        <taxon>Streptomycetaceae</taxon>
        <taxon>Streptomyces</taxon>
    </lineage>
</organism>
<evidence type="ECO:0000313" key="3">
    <source>
        <dbReference type="Proteomes" id="UP000305921"/>
    </source>
</evidence>
<keyword evidence="3" id="KW-1185">Reference proteome</keyword>
<evidence type="ECO:0000313" key="2">
    <source>
        <dbReference type="EMBL" id="TLQ43974.1"/>
    </source>
</evidence>
<comment type="caution">
    <text evidence="2">The sequence shown here is derived from an EMBL/GenBank/DDBJ whole genome shotgun (WGS) entry which is preliminary data.</text>
</comment>
<dbReference type="RefSeq" id="WP_138053379.1">
    <property type="nucleotide sequence ID" value="NZ_VAWE01000001.1"/>
</dbReference>
<protein>
    <recommendedName>
        <fullName evidence="4">DUF3558 domain-containing protein</fullName>
    </recommendedName>
</protein>
<dbReference type="OrthoDB" id="4210865at2"/>
<dbReference type="EMBL" id="VAWE01000001">
    <property type="protein sequence ID" value="TLQ43974.1"/>
    <property type="molecule type" value="Genomic_DNA"/>
</dbReference>
<dbReference type="Proteomes" id="UP000305921">
    <property type="component" value="Unassembled WGS sequence"/>
</dbReference>
<feature type="region of interest" description="Disordered" evidence="1">
    <location>
        <begin position="36"/>
        <end position="61"/>
    </location>
</feature>
<proteinExistence type="predicted"/>